<sequence>MVLSDRHVESYLMPFPKQIDDKIATRRTILLYFGPEMAHSGKGEWSVLTM</sequence>
<organism evidence="1 2">
    <name type="scientific">Thalictrum thalictroides</name>
    <name type="common">Rue-anemone</name>
    <name type="synonym">Anemone thalictroides</name>
    <dbReference type="NCBI Taxonomy" id="46969"/>
    <lineage>
        <taxon>Eukaryota</taxon>
        <taxon>Viridiplantae</taxon>
        <taxon>Streptophyta</taxon>
        <taxon>Embryophyta</taxon>
        <taxon>Tracheophyta</taxon>
        <taxon>Spermatophyta</taxon>
        <taxon>Magnoliopsida</taxon>
        <taxon>Ranunculales</taxon>
        <taxon>Ranunculaceae</taxon>
        <taxon>Thalictroideae</taxon>
        <taxon>Thalictrum</taxon>
    </lineage>
</organism>
<dbReference type="Proteomes" id="UP000554482">
    <property type="component" value="Unassembled WGS sequence"/>
</dbReference>
<keyword evidence="2" id="KW-1185">Reference proteome</keyword>
<reference evidence="1 2" key="1">
    <citation type="submission" date="2020-06" db="EMBL/GenBank/DDBJ databases">
        <title>Transcriptomic and genomic resources for Thalictrum thalictroides and T. hernandezii: Facilitating candidate gene discovery in an emerging model plant lineage.</title>
        <authorList>
            <person name="Arias T."/>
            <person name="Riano-Pachon D.M."/>
            <person name="Di Stilio V.S."/>
        </authorList>
    </citation>
    <scope>NUCLEOTIDE SEQUENCE [LARGE SCALE GENOMIC DNA]</scope>
    <source>
        <strain evidence="2">cv. WT478/WT964</strain>
        <tissue evidence="1">Leaves</tissue>
    </source>
</reference>
<name>A0A7J6WCN9_THATH</name>
<comment type="caution">
    <text evidence="1">The sequence shown here is derived from an EMBL/GenBank/DDBJ whole genome shotgun (WGS) entry which is preliminary data.</text>
</comment>
<gene>
    <name evidence="1" type="ORF">FRX31_016268</name>
</gene>
<protein>
    <submittedName>
        <fullName evidence="1">Uncharacterized protein</fullName>
    </submittedName>
</protein>
<dbReference type="EMBL" id="JABWDY010019123">
    <property type="protein sequence ID" value="KAF5194145.1"/>
    <property type="molecule type" value="Genomic_DNA"/>
</dbReference>
<evidence type="ECO:0000313" key="1">
    <source>
        <dbReference type="EMBL" id="KAF5194145.1"/>
    </source>
</evidence>
<proteinExistence type="predicted"/>
<dbReference type="AlphaFoldDB" id="A0A7J6WCN9"/>
<evidence type="ECO:0000313" key="2">
    <source>
        <dbReference type="Proteomes" id="UP000554482"/>
    </source>
</evidence>
<feature type="non-terminal residue" evidence="1">
    <location>
        <position position="1"/>
    </location>
</feature>
<accession>A0A7J6WCN9</accession>